<keyword evidence="8" id="KW-0732">Signal</keyword>
<keyword evidence="7 10" id="KW-0482">Metalloprotease</keyword>
<dbReference type="SUPFAM" id="SSF55486">
    <property type="entry name" value="Metalloproteases ('zincins'), catalytic domain"/>
    <property type="match status" value="1"/>
</dbReference>
<dbReference type="Gene3D" id="2.60.40.2970">
    <property type="match status" value="1"/>
</dbReference>
<dbReference type="GO" id="GO:0004222">
    <property type="term" value="F:metalloendopeptidase activity"/>
    <property type="evidence" value="ECO:0007669"/>
    <property type="project" value="InterPro"/>
</dbReference>
<dbReference type="HOGENOM" id="CLU_041257_2_0_1"/>
<evidence type="ECO:0000256" key="3">
    <source>
        <dbReference type="ARBA" id="ARBA00022670"/>
    </source>
</evidence>
<dbReference type="Proteomes" id="UP000011668">
    <property type="component" value="Unassembled WGS sequence"/>
</dbReference>
<keyword evidence="6" id="KW-0862">Zinc</keyword>
<keyword evidence="11" id="KW-1185">Reference proteome</keyword>
<dbReference type="EMBL" id="AFRT01001674">
    <property type="protein sequence ID" value="ELU39650.1"/>
    <property type="molecule type" value="Genomic_DNA"/>
</dbReference>
<dbReference type="PANTHER" id="PTHR37016:SF3">
    <property type="entry name" value="NEUTRAL PROTEASE 2-RELATED"/>
    <property type="match status" value="1"/>
</dbReference>
<dbReference type="GO" id="GO:0006508">
    <property type="term" value="P:proteolysis"/>
    <property type="evidence" value="ECO:0007669"/>
    <property type="project" value="UniProtKB-KW"/>
</dbReference>
<feature type="chain" id="PRO_5003997454" evidence="8">
    <location>
        <begin position="20"/>
        <end position="471"/>
    </location>
</feature>
<evidence type="ECO:0000256" key="8">
    <source>
        <dbReference type="SAM" id="SignalP"/>
    </source>
</evidence>
<comment type="similarity">
    <text evidence="2">Belongs to the peptidase M35 family.</text>
</comment>
<dbReference type="InterPro" id="IPR050414">
    <property type="entry name" value="Fungal_M35_metalloproteases"/>
</dbReference>
<dbReference type="OrthoDB" id="412874at2759"/>
<dbReference type="Gene3D" id="3.40.390.10">
    <property type="entry name" value="Collagenase (Catalytic Domain)"/>
    <property type="match status" value="1"/>
</dbReference>
<gene>
    <name evidence="10" type="ORF">AG1IA_06331</name>
</gene>
<protein>
    <submittedName>
        <fullName evidence="10">Deuterolysin M35 metalloprotease</fullName>
    </submittedName>
</protein>
<comment type="cofactor">
    <cofactor evidence="1">
        <name>Zn(2+)</name>
        <dbReference type="ChEBI" id="CHEBI:29105"/>
    </cofactor>
</comment>
<keyword evidence="4" id="KW-0479">Metal-binding</keyword>
<evidence type="ECO:0000259" key="9">
    <source>
        <dbReference type="SMART" id="SM01351"/>
    </source>
</evidence>
<evidence type="ECO:0000313" key="10">
    <source>
        <dbReference type="EMBL" id="ELU39650.1"/>
    </source>
</evidence>
<evidence type="ECO:0000256" key="5">
    <source>
        <dbReference type="ARBA" id="ARBA00022801"/>
    </source>
</evidence>
<dbReference type="PANTHER" id="PTHR37016">
    <property type="match status" value="1"/>
</dbReference>
<dbReference type="InterPro" id="IPR024079">
    <property type="entry name" value="MetalloPept_cat_dom_sf"/>
</dbReference>
<proteinExistence type="inferred from homology"/>
<feature type="domain" description="Lysine-specific metallo-endopeptidase" evidence="9">
    <location>
        <begin position="230"/>
        <end position="368"/>
    </location>
</feature>
<accession>L8WNT6</accession>
<sequence length="471" mass="50896">MNAINIGLLFSLFAFQVSAAPGLALDIAGNHKSFYIFPWISSHFVTIKAPSSAVDVDSLIVKASLKNTGDVTLKLLNDPRSVLSKANTNTFSISSASGTPKFTGLRVKYVPSQAAKSSNSSAFTTLAPGQTIEIDHNLAGTYNFTRCGEGFSTLNTFNYIDESGELKTIEASIKSHQLKVAGKLATTNRYTVTASVTRRALSFTGCSADQQSQIKEAATASDAMVSNANSYLSGLASGKPRYTTWFGTFDKSRYNSLASHFKNIGTDASSMNYDCSDCLTHPSMDYPNTYAYVDPNVPTKIYLCGAFWRAPTTGTDSKAGTIVHENSHFVANGAVEDHVYGQGDAQALAKSNPAQAIMNADSHEMNIPYVTYKANLPLRSTRLTAILMCLLAEVLFRSEYVKLNWKSAKVFQTFIEVFSSKASVAQGSKPTIALPNDAQVLCSRARSELPRASIAMLSTTNSRRYVLGGYL</sequence>
<name>L8WNT6_THACA</name>
<evidence type="ECO:0000256" key="4">
    <source>
        <dbReference type="ARBA" id="ARBA00022723"/>
    </source>
</evidence>
<evidence type="ECO:0000313" key="11">
    <source>
        <dbReference type="Proteomes" id="UP000011668"/>
    </source>
</evidence>
<feature type="signal peptide" evidence="8">
    <location>
        <begin position="1"/>
        <end position="19"/>
    </location>
</feature>
<keyword evidence="5" id="KW-0378">Hydrolase</keyword>
<organism evidence="10 11">
    <name type="scientific">Thanatephorus cucumeris (strain AG1-IA)</name>
    <name type="common">Rice sheath blight fungus</name>
    <name type="synonym">Rhizoctonia solani</name>
    <dbReference type="NCBI Taxonomy" id="983506"/>
    <lineage>
        <taxon>Eukaryota</taxon>
        <taxon>Fungi</taxon>
        <taxon>Dikarya</taxon>
        <taxon>Basidiomycota</taxon>
        <taxon>Agaricomycotina</taxon>
        <taxon>Agaricomycetes</taxon>
        <taxon>Cantharellales</taxon>
        <taxon>Ceratobasidiaceae</taxon>
        <taxon>Rhizoctonia</taxon>
        <taxon>Rhizoctonia solani AG-1</taxon>
    </lineage>
</organism>
<comment type="caution">
    <text evidence="10">The sequence shown here is derived from an EMBL/GenBank/DDBJ whole genome shotgun (WGS) entry which is preliminary data.</text>
</comment>
<evidence type="ECO:0000256" key="2">
    <source>
        <dbReference type="ARBA" id="ARBA00010279"/>
    </source>
</evidence>
<reference evidence="10 11" key="1">
    <citation type="journal article" date="2013" name="Nat. Commun.">
        <title>The evolution and pathogenic mechanisms of the rice sheath blight pathogen.</title>
        <authorList>
            <person name="Zheng A."/>
            <person name="Lin R."/>
            <person name="Xu L."/>
            <person name="Qin P."/>
            <person name="Tang C."/>
            <person name="Ai P."/>
            <person name="Zhang D."/>
            <person name="Liu Y."/>
            <person name="Sun Z."/>
            <person name="Feng H."/>
            <person name="Wang Y."/>
            <person name="Chen Y."/>
            <person name="Liang X."/>
            <person name="Fu R."/>
            <person name="Li Q."/>
            <person name="Zhang J."/>
            <person name="Yu X."/>
            <person name="Xie Z."/>
            <person name="Ding L."/>
            <person name="Guan P."/>
            <person name="Tang J."/>
            <person name="Liang Y."/>
            <person name="Wang S."/>
            <person name="Deng Q."/>
            <person name="Li S."/>
            <person name="Zhu J."/>
            <person name="Wang L."/>
            <person name="Liu H."/>
            <person name="Li P."/>
        </authorList>
    </citation>
    <scope>NUCLEOTIDE SEQUENCE [LARGE SCALE GENOMIC DNA]</scope>
    <source>
        <strain evidence="11">AG-1 IA</strain>
    </source>
</reference>
<dbReference type="AlphaFoldDB" id="L8WNT6"/>
<dbReference type="GO" id="GO:0046872">
    <property type="term" value="F:metal ion binding"/>
    <property type="evidence" value="ECO:0007669"/>
    <property type="project" value="UniProtKB-KW"/>
</dbReference>
<dbReference type="STRING" id="983506.L8WNT6"/>
<dbReference type="InterPro" id="IPR029463">
    <property type="entry name" value="Lys_MEP"/>
</dbReference>
<keyword evidence="3 10" id="KW-0645">Protease</keyword>
<dbReference type="SMART" id="SM01351">
    <property type="entry name" value="Aspzincin_M35"/>
    <property type="match status" value="1"/>
</dbReference>
<dbReference type="Pfam" id="PF14521">
    <property type="entry name" value="Aspzincin_M35"/>
    <property type="match status" value="1"/>
</dbReference>
<evidence type="ECO:0000256" key="1">
    <source>
        <dbReference type="ARBA" id="ARBA00001947"/>
    </source>
</evidence>
<evidence type="ECO:0000256" key="6">
    <source>
        <dbReference type="ARBA" id="ARBA00022833"/>
    </source>
</evidence>
<dbReference type="OMA" id="PANKFSI"/>
<evidence type="ECO:0000256" key="7">
    <source>
        <dbReference type="ARBA" id="ARBA00023049"/>
    </source>
</evidence>